<sequence>MVIMKRQTIFSLRLQICSSLRLLI</sequence>
<proteinExistence type="predicted"/>
<protein>
    <submittedName>
        <fullName evidence="1">Uncharacterized protein</fullName>
    </submittedName>
</protein>
<name>A0A2P2PIB3_RHIMU</name>
<reference evidence="1" key="1">
    <citation type="submission" date="2018-02" db="EMBL/GenBank/DDBJ databases">
        <title>Rhizophora mucronata_Transcriptome.</title>
        <authorList>
            <person name="Meera S.P."/>
            <person name="Sreeshan A."/>
            <person name="Augustine A."/>
        </authorList>
    </citation>
    <scope>NUCLEOTIDE SEQUENCE</scope>
    <source>
        <tissue evidence="1">Leaf</tissue>
    </source>
</reference>
<accession>A0A2P2PIB3</accession>
<dbReference type="AlphaFoldDB" id="A0A2P2PIB3"/>
<dbReference type="EMBL" id="GGEC01073943">
    <property type="protein sequence ID" value="MBX54427.1"/>
    <property type="molecule type" value="Transcribed_RNA"/>
</dbReference>
<organism evidence="1">
    <name type="scientific">Rhizophora mucronata</name>
    <name type="common">Asiatic mangrove</name>
    <dbReference type="NCBI Taxonomy" id="61149"/>
    <lineage>
        <taxon>Eukaryota</taxon>
        <taxon>Viridiplantae</taxon>
        <taxon>Streptophyta</taxon>
        <taxon>Embryophyta</taxon>
        <taxon>Tracheophyta</taxon>
        <taxon>Spermatophyta</taxon>
        <taxon>Magnoliopsida</taxon>
        <taxon>eudicotyledons</taxon>
        <taxon>Gunneridae</taxon>
        <taxon>Pentapetalae</taxon>
        <taxon>rosids</taxon>
        <taxon>fabids</taxon>
        <taxon>Malpighiales</taxon>
        <taxon>Rhizophoraceae</taxon>
        <taxon>Rhizophora</taxon>
    </lineage>
</organism>
<evidence type="ECO:0000313" key="1">
    <source>
        <dbReference type="EMBL" id="MBX54427.1"/>
    </source>
</evidence>